<gene>
    <name evidence="2" type="ORF">K8U77_00210</name>
</gene>
<reference evidence="2" key="2">
    <citation type="submission" date="2021-09" db="EMBL/GenBank/DDBJ databases">
        <authorList>
            <person name="Gilroy R."/>
        </authorList>
    </citation>
    <scope>NUCLEOTIDE SEQUENCE</scope>
    <source>
        <strain evidence="2">ChiGjej6B6-11269</strain>
    </source>
</reference>
<protein>
    <submittedName>
        <fullName evidence="2">Uncharacterized protein</fullName>
    </submittedName>
</protein>
<proteinExistence type="predicted"/>
<evidence type="ECO:0000313" key="3">
    <source>
        <dbReference type="Proteomes" id="UP000786989"/>
    </source>
</evidence>
<evidence type="ECO:0000313" key="2">
    <source>
        <dbReference type="EMBL" id="HJF64528.1"/>
    </source>
</evidence>
<dbReference type="EMBL" id="DYWI01000004">
    <property type="protein sequence ID" value="HJF64528.1"/>
    <property type="molecule type" value="Genomic_DNA"/>
</dbReference>
<accession>A0A9D2UUZ1</accession>
<feature type="region of interest" description="Disordered" evidence="1">
    <location>
        <begin position="105"/>
        <end position="129"/>
    </location>
</feature>
<comment type="caution">
    <text evidence="2">The sequence shown here is derived from an EMBL/GenBank/DDBJ whole genome shotgun (WGS) entry which is preliminary data.</text>
</comment>
<reference evidence="2" key="1">
    <citation type="journal article" date="2021" name="PeerJ">
        <title>Extensive microbial diversity within the chicken gut microbiome revealed by metagenomics and culture.</title>
        <authorList>
            <person name="Gilroy R."/>
            <person name="Ravi A."/>
            <person name="Getino M."/>
            <person name="Pursley I."/>
            <person name="Horton D.L."/>
            <person name="Alikhan N.F."/>
            <person name="Baker D."/>
            <person name="Gharbi K."/>
            <person name="Hall N."/>
            <person name="Watson M."/>
            <person name="Adriaenssens E.M."/>
            <person name="Foster-Nyarko E."/>
            <person name="Jarju S."/>
            <person name="Secka A."/>
            <person name="Antonio M."/>
            <person name="Oren A."/>
            <person name="Chaudhuri R.R."/>
            <person name="La Ragione R."/>
            <person name="Hildebrand F."/>
            <person name="Pallen M.J."/>
        </authorList>
    </citation>
    <scope>NUCLEOTIDE SEQUENCE</scope>
    <source>
        <strain evidence="2">ChiGjej6B6-11269</strain>
    </source>
</reference>
<organism evidence="2 3">
    <name type="scientific">Slackia equolifaciens</name>
    <dbReference type="NCBI Taxonomy" id="498718"/>
    <lineage>
        <taxon>Bacteria</taxon>
        <taxon>Bacillati</taxon>
        <taxon>Actinomycetota</taxon>
        <taxon>Coriobacteriia</taxon>
        <taxon>Eggerthellales</taxon>
        <taxon>Eggerthellaceae</taxon>
        <taxon>Slackia</taxon>
    </lineage>
</organism>
<name>A0A9D2UUZ1_9ACTN</name>
<sequence length="129" mass="14930">MLSLETEKTRAFDEMLTKFRTEIRCESFRNKLPRSGQIRPEEGDVLMGKMKLEDKAKVREIVSLPESSSDLSGFAKARLNLAMPKISHDNKAFMMHARDYLKMQDDPLPFKRAPKPHQANRRKPCEPGR</sequence>
<dbReference type="AlphaFoldDB" id="A0A9D2UUZ1"/>
<dbReference type="Proteomes" id="UP000786989">
    <property type="component" value="Unassembled WGS sequence"/>
</dbReference>
<evidence type="ECO:0000256" key="1">
    <source>
        <dbReference type="SAM" id="MobiDB-lite"/>
    </source>
</evidence>
<feature type="compositionally biased region" description="Basic residues" evidence="1">
    <location>
        <begin position="112"/>
        <end position="122"/>
    </location>
</feature>